<dbReference type="AlphaFoldDB" id="A0A146F4G3"/>
<reference evidence="7 8" key="1">
    <citation type="journal article" date="2016" name="DNA Res.">
        <title>Genome sequence of Aspergillus luchuensis NBRC 4314.</title>
        <authorList>
            <person name="Yamada O."/>
            <person name="Machida M."/>
            <person name="Hosoyama A."/>
            <person name="Goto M."/>
            <person name="Takahashi T."/>
            <person name="Futagami T."/>
            <person name="Yamagata Y."/>
            <person name="Takeuchi M."/>
            <person name="Kobayashi T."/>
            <person name="Koike H."/>
            <person name="Abe K."/>
            <person name="Asai K."/>
            <person name="Arita M."/>
            <person name="Fujita N."/>
            <person name="Fukuda K."/>
            <person name="Higa K."/>
            <person name="Horikawa H."/>
            <person name="Ishikawa T."/>
            <person name="Jinno K."/>
            <person name="Kato Y."/>
            <person name="Kirimura K."/>
            <person name="Mizutani O."/>
            <person name="Nakasone K."/>
            <person name="Sano M."/>
            <person name="Shiraishi Y."/>
            <person name="Tsukahara M."/>
            <person name="Gomi K."/>
        </authorList>
    </citation>
    <scope>NUCLEOTIDE SEQUENCE [LARGE SCALE GENOMIC DNA]</scope>
    <source>
        <strain evidence="7 8">RIB 2604</strain>
    </source>
</reference>
<reference evidence="8" key="2">
    <citation type="submission" date="2016-02" db="EMBL/GenBank/DDBJ databases">
        <title>Genome sequencing of Aspergillus luchuensis NBRC 4314.</title>
        <authorList>
            <person name="Yamada O."/>
        </authorList>
    </citation>
    <scope>NUCLEOTIDE SEQUENCE [LARGE SCALE GENOMIC DNA]</scope>
    <source>
        <strain evidence="8">RIB 2604</strain>
    </source>
</reference>
<evidence type="ECO:0000256" key="4">
    <source>
        <dbReference type="ARBA" id="ARBA00023242"/>
    </source>
</evidence>
<organism evidence="7 8">
    <name type="scientific">Aspergillus kawachii</name>
    <name type="common">White koji mold</name>
    <name type="synonym">Aspergillus awamori var. kawachi</name>
    <dbReference type="NCBI Taxonomy" id="1069201"/>
    <lineage>
        <taxon>Eukaryota</taxon>
        <taxon>Fungi</taxon>
        <taxon>Dikarya</taxon>
        <taxon>Ascomycota</taxon>
        <taxon>Pezizomycotina</taxon>
        <taxon>Eurotiomycetes</taxon>
        <taxon>Eurotiomycetidae</taxon>
        <taxon>Eurotiales</taxon>
        <taxon>Aspergillaceae</taxon>
        <taxon>Aspergillus</taxon>
        <taxon>Aspergillus subgen. Circumdati</taxon>
    </lineage>
</organism>
<dbReference type="InterPro" id="IPR050613">
    <property type="entry name" value="Sec_Metabolite_Reg"/>
</dbReference>
<dbReference type="Pfam" id="PF04082">
    <property type="entry name" value="Fungal_trans"/>
    <property type="match status" value="1"/>
</dbReference>
<dbReference type="EMBL" id="BCWF01000009">
    <property type="protein sequence ID" value="GAT20998.1"/>
    <property type="molecule type" value="Genomic_DNA"/>
</dbReference>
<keyword evidence="2" id="KW-0805">Transcription regulation</keyword>
<evidence type="ECO:0000256" key="5">
    <source>
        <dbReference type="SAM" id="MobiDB-lite"/>
    </source>
</evidence>
<comment type="subcellular location">
    <subcellularLocation>
        <location evidence="1">Nucleus</location>
    </subcellularLocation>
</comment>
<name>A0A146F4G3_ASPKA</name>
<evidence type="ECO:0000259" key="6">
    <source>
        <dbReference type="SMART" id="SM00906"/>
    </source>
</evidence>
<evidence type="ECO:0000313" key="7">
    <source>
        <dbReference type="EMBL" id="GAT20998.1"/>
    </source>
</evidence>
<feature type="domain" description="Xylanolytic transcriptional activator regulatory" evidence="6">
    <location>
        <begin position="144"/>
        <end position="219"/>
    </location>
</feature>
<dbReference type="CDD" id="cd12148">
    <property type="entry name" value="fungal_TF_MHR"/>
    <property type="match status" value="1"/>
</dbReference>
<protein>
    <submittedName>
        <fullName evidence="7">C6 zinc finger domain protein</fullName>
    </submittedName>
</protein>
<dbReference type="GO" id="GO:0006351">
    <property type="term" value="P:DNA-templated transcription"/>
    <property type="evidence" value="ECO:0007669"/>
    <property type="project" value="InterPro"/>
</dbReference>
<gene>
    <name evidence="7" type="ORF">RIB2604_00900180</name>
</gene>
<dbReference type="PANTHER" id="PTHR31001">
    <property type="entry name" value="UNCHARACTERIZED TRANSCRIPTIONAL REGULATORY PROTEIN"/>
    <property type="match status" value="1"/>
</dbReference>
<evidence type="ECO:0000256" key="3">
    <source>
        <dbReference type="ARBA" id="ARBA00023163"/>
    </source>
</evidence>
<evidence type="ECO:0000313" key="8">
    <source>
        <dbReference type="Proteomes" id="UP000075230"/>
    </source>
</evidence>
<proteinExistence type="predicted"/>
<accession>A0A146F4G3</accession>
<dbReference type="VEuPathDB" id="FungiDB:ASPFODRAFT_51747"/>
<dbReference type="PANTHER" id="PTHR31001:SF40">
    <property type="entry name" value="ZN(II)2CYS6 TRANSCRIPTION FACTOR (EUROFUNG)"/>
    <property type="match status" value="1"/>
</dbReference>
<feature type="region of interest" description="Disordered" evidence="5">
    <location>
        <begin position="495"/>
        <end position="518"/>
    </location>
</feature>
<dbReference type="GO" id="GO:0008270">
    <property type="term" value="F:zinc ion binding"/>
    <property type="evidence" value="ECO:0007669"/>
    <property type="project" value="InterPro"/>
</dbReference>
<evidence type="ECO:0000256" key="2">
    <source>
        <dbReference type="ARBA" id="ARBA00023015"/>
    </source>
</evidence>
<dbReference type="SMART" id="SM00906">
    <property type="entry name" value="Fungal_trans"/>
    <property type="match status" value="1"/>
</dbReference>
<sequence>MFSLLRSLPTKPVSDTFLDAFFFAVWPLFPLVHSPTLRADYDRFWDWCRNSDRALPPEKVRDDPTFLCLLFAILYSGACAAPPASWTCTSLQSLRRETTIAHLKSAYTTSMSLCQHLDHPTLNTLVSTLLTAPFLDRHVEPMRNMVSISTTIRIAQSMGLHMEGSWSSSLSPVDQEIRRRVWWYIIGLDVQSSICTGLPPCCAPETLDIVSMIADTRDEDISDMSSHFSPDLVPGPAEQSIAVILAIARSVTARVQSKIISRLQNGRHLTQTEFTELVMLVKDLQQKIDKLIARVPSQGIPEKGFIPSRLAKASPITHRTLYKDDGTHPTVFAAWTRIMLILIKFETAVILQKPFLPAPDSADPESCRAWTRDIVLARYCVEEIIDHTVSYYQDPQGSSGVPRADNPDCGEGSSEARIPLAVQVLVDLKSRLDSQMKSDTRIIDKLDENKCRLSPYALEPGSWSTEKDTVNKSIFPLPYSSFSSSTIHIHCNERAPSTATAPQTPSGTRPGPTSSIFVAEDDSGLDLDVLTSLTDFESWSSSLARPK</sequence>
<keyword evidence="3" id="KW-0804">Transcription</keyword>
<dbReference type="GO" id="GO:0003677">
    <property type="term" value="F:DNA binding"/>
    <property type="evidence" value="ECO:0007669"/>
    <property type="project" value="InterPro"/>
</dbReference>
<evidence type="ECO:0000256" key="1">
    <source>
        <dbReference type="ARBA" id="ARBA00004123"/>
    </source>
</evidence>
<dbReference type="InterPro" id="IPR007219">
    <property type="entry name" value="XnlR_reg_dom"/>
</dbReference>
<keyword evidence="4" id="KW-0539">Nucleus</keyword>
<dbReference type="Proteomes" id="UP000075230">
    <property type="component" value="Unassembled WGS sequence"/>
</dbReference>
<dbReference type="GO" id="GO:0005634">
    <property type="term" value="C:nucleus"/>
    <property type="evidence" value="ECO:0007669"/>
    <property type="project" value="UniProtKB-SubCell"/>
</dbReference>
<comment type="caution">
    <text evidence="7">The sequence shown here is derived from an EMBL/GenBank/DDBJ whole genome shotgun (WGS) entry which is preliminary data.</text>
</comment>
<feature type="compositionally biased region" description="Polar residues" evidence="5">
    <location>
        <begin position="495"/>
        <end position="516"/>
    </location>
</feature>